<evidence type="ECO:0000313" key="2">
    <source>
        <dbReference type="Proteomes" id="UP000659904"/>
    </source>
</evidence>
<dbReference type="AlphaFoldDB" id="A0A8J3NXE7"/>
<evidence type="ECO:0000313" key="1">
    <source>
        <dbReference type="EMBL" id="GIF96340.1"/>
    </source>
</evidence>
<sequence>MRQLWQTLPLHIERPFHQWRYMTSHRTLIMRSHNRRDPVHGDARFEESIDVVFSGVYAMNTRTHYRELFIASLGDLTEVDGYPEIPEHLRHLFVHLTVSDGTNEGFVVCSNVLVDPVGEFGLRYPGRFRPQ</sequence>
<accession>A0A8J3NXE7</accession>
<dbReference type="Proteomes" id="UP000659904">
    <property type="component" value="Unassembled WGS sequence"/>
</dbReference>
<organism evidence="1 2">
    <name type="scientific">Catellatospora citrea</name>
    <dbReference type="NCBI Taxonomy" id="53366"/>
    <lineage>
        <taxon>Bacteria</taxon>
        <taxon>Bacillati</taxon>
        <taxon>Actinomycetota</taxon>
        <taxon>Actinomycetes</taxon>
        <taxon>Micromonosporales</taxon>
        <taxon>Micromonosporaceae</taxon>
        <taxon>Catellatospora</taxon>
    </lineage>
</organism>
<protein>
    <submittedName>
        <fullName evidence="1">Uncharacterized protein</fullName>
    </submittedName>
</protein>
<dbReference type="RefSeq" id="WP_120320647.1">
    <property type="nucleotide sequence ID" value="NZ_BONH01000004.1"/>
</dbReference>
<keyword evidence="2" id="KW-1185">Reference proteome</keyword>
<comment type="caution">
    <text evidence="1">The sequence shown here is derived from an EMBL/GenBank/DDBJ whole genome shotgun (WGS) entry which is preliminary data.</text>
</comment>
<gene>
    <name evidence="1" type="ORF">Cci01nite_14340</name>
</gene>
<dbReference type="EMBL" id="BONH01000004">
    <property type="protein sequence ID" value="GIF96340.1"/>
    <property type="molecule type" value="Genomic_DNA"/>
</dbReference>
<reference evidence="1 2" key="1">
    <citation type="submission" date="2021-01" db="EMBL/GenBank/DDBJ databases">
        <title>Whole genome shotgun sequence of Catellatospora citrea NBRC 14495.</title>
        <authorList>
            <person name="Komaki H."/>
            <person name="Tamura T."/>
        </authorList>
    </citation>
    <scope>NUCLEOTIDE SEQUENCE [LARGE SCALE GENOMIC DNA]</scope>
    <source>
        <strain evidence="1 2">NBRC 14495</strain>
    </source>
</reference>
<name>A0A8J3NXE7_9ACTN</name>
<proteinExistence type="predicted"/>